<keyword evidence="5" id="KW-0732">Signal</keyword>
<dbReference type="Pfam" id="PF08246">
    <property type="entry name" value="Inhibitor_I29"/>
    <property type="match status" value="1"/>
</dbReference>
<evidence type="ECO:0000259" key="6">
    <source>
        <dbReference type="SMART" id="SM00645"/>
    </source>
</evidence>
<dbReference type="InterPro" id="IPR004147">
    <property type="entry name" value="ABC1_dom"/>
</dbReference>
<reference evidence="8 9" key="1">
    <citation type="journal article" date="2024" name="G3 (Bethesda)">
        <title>Genome assembly of Hibiscus sabdariffa L. provides insights into metabolisms of medicinal natural products.</title>
        <authorList>
            <person name="Kim T."/>
        </authorList>
    </citation>
    <scope>NUCLEOTIDE SEQUENCE [LARGE SCALE GENOMIC DNA]</scope>
    <source>
        <strain evidence="8">TK-2024</strain>
        <tissue evidence="8">Old leaves</tissue>
    </source>
</reference>
<dbReference type="Gene3D" id="3.90.70.10">
    <property type="entry name" value="Cysteine proteinases"/>
    <property type="match status" value="1"/>
</dbReference>
<proteinExistence type="inferred from homology"/>
<feature type="chain" id="PRO_5045476871" evidence="5">
    <location>
        <begin position="20"/>
        <end position="314"/>
    </location>
</feature>
<dbReference type="Proteomes" id="UP001472677">
    <property type="component" value="Unassembled WGS sequence"/>
</dbReference>
<evidence type="ECO:0000259" key="7">
    <source>
        <dbReference type="SMART" id="SM00848"/>
    </source>
</evidence>
<dbReference type="SUPFAM" id="SSF54001">
    <property type="entry name" value="Cysteine proteinases"/>
    <property type="match status" value="1"/>
</dbReference>
<evidence type="ECO:0000313" key="8">
    <source>
        <dbReference type="EMBL" id="KAK8481524.1"/>
    </source>
</evidence>
<dbReference type="Gene3D" id="1.10.287.2250">
    <property type="match status" value="1"/>
</dbReference>
<evidence type="ECO:0000256" key="2">
    <source>
        <dbReference type="ARBA" id="ARBA00022670"/>
    </source>
</evidence>
<dbReference type="InterPro" id="IPR013128">
    <property type="entry name" value="Peptidase_C1A"/>
</dbReference>
<dbReference type="SMART" id="SM00848">
    <property type="entry name" value="Inhibitor_I29"/>
    <property type="match status" value="1"/>
</dbReference>
<keyword evidence="3" id="KW-0378">Hydrolase</keyword>
<organism evidence="8 9">
    <name type="scientific">Hibiscus sabdariffa</name>
    <name type="common">roselle</name>
    <dbReference type="NCBI Taxonomy" id="183260"/>
    <lineage>
        <taxon>Eukaryota</taxon>
        <taxon>Viridiplantae</taxon>
        <taxon>Streptophyta</taxon>
        <taxon>Embryophyta</taxon>
        <taxon>Tracheophyta</taxon>
        <taxon>Spermatophyta</taxon>
        <taxon>Magnoliopsida</taxon>
        <taxon>eudicotyledons</taxon>
        <taxon>Gunneridae</taxon>
        <taxon>Pentapetalae</taxon>
        <taxon>rosids</taxon>
        <taxon>malvids</taxon>
        <taxon>Malvales</taxon>
        <taxon>Malvaceae</taxon>
        <taxon>Malvoideae</taxon>
        <taxon>Hibiscus</taxon>
    </lineage>
</organism>
<keyword evidence="9" id="KW-1185">Reference proteome</keyword>
<feature type="domain" description="Cathepsin propeptide inhibitor" evidence="7">
    <location>
        <begin position="31"/>
        <end position="73"/>
    </location>
</feature>
<protein>
    <submittedName>
        <fullName evidence="8">Uncharacterized protein</fullName>
    </submittedName>
</protein>
<name>A0ABR1ZLK7_9ROSI</name>
<evidence type="ECO:0000256" key="1">
    <source>
        <dbReference type="ARBA" id="ARBA00008455"/>
    </source>
</evidence>
<keyword evidence="2" id="KW-0645">Protease</keyword>
<sequence>MGLVNVFLFLGALASFVMSRTIHDTAIVEKHEQCMVDYGRKYESESEKEKRYNIFKENLEYIENFNNVGNRTFKLDCCWAFAAVAALESLTQIQTGKLISMSEKQLLDCSTTGGNQGCNGGLMVNAYQYIFLNKGITSEESYPYVDTQQACDTGKQTQKVASPSVATRLCLQTTRTRWLKPSRINPSPSESMGVDGHFVTCQIMLTMFVEESLPEYLVPQEYVTTMRESMLNKCSVSSYEQVCEVFKKELGETPDKVFDEFDLEPIASASLAKVHVARMHDGHKVVVQHTHMTDTAAADQATMEFLVNTGYPIF</sequence>
<dbReference type="InterPro" id="IPR038765">
    <property type="entry name" value="Papain-like_cys_pep_sf"/>
</dbReference>
<evidence type="ECO:0000256" key="3">
    <source>
        <dbReference type="ARBA" id="ARBA00022801"/>
    </source>
</evidence>
<gene>
    <name evidence="8" type="ORF">V6N12_053025</name>
</gene>
<dbReference type="Pfam" id="PF00112">
    <property type="entry name" value="Peptidase_C1"/>
    <property type="match status" value="1"/>
</dbReference>
<dbReference type="Pfam" id="PF03109">
    <property type="entry name" value="ABC1"/>
    <property type="match status" value="1"/>
</dbReference>
<comment type="similarity">
    <text evidence="1">Belongs to the peptidase C1 family.</text>
</comment>
<evidence type="ECO:0000256" key="5">
    <source>
        <dbReference type="SAM" id="SignalP"/>
    </source>
</evidence>
<dbReference type="InterPro" id="IPR013201">
    <property type="entry name" value="Prot_inhib_I29"/>
</dbReference>
<dbReference type="EMBL" id="JBBPBM010001872">
    <property type="protein sequence ID" value="KAK8481524.1"/>
    <property type="molecule type" value="Genomic_DNA"/>
</dbReference>
<dbReference type="SMART" id="SM00645">
    <property type="entry name" value="Pept_C1"/>
    <property type="match status" value="1"/>
</dbReference>
<dbReference type="InterPro" id="IPR000668">
    <property type="entry name" value="Peptidase_C1A_C"/>
</dbReference>
<evidence type="ECO:0000313" key="9">
    <source>
        <dbReference type="Proteomes" id="UP001472677"/>
    </source>
</evidence>
<comment type="caution">
    <text evidence="8">The sequence shown here is derived from an EMBL/GenBank/DDBJ whole genome shotgun (WGS) entry which is preliminary data.</text>
</comment>
<evidence type="ECO:0000256" key="4">
    <source>
        <dbReference type="ARBA" id="ARBA00022807"/>
    </source>
</evidence>
<keyword evidence="4" id="KW-0788">Thiol protease</keyword>
<accession>A0ABR1ZLK7</accession>
<dbReference type="PANTHER" id="PTHR12411">
    <property type="entry name" value="CYSTEINE PROTEASE FAMILY C1-RELATED"/>
    <property type="match status" value="1"/>
</dbReference>
<feature type="signal peptide" evidence="5">
    <location>
        <begin position="1"/>
        <end position="19"/>
    </location>
</feature>
<feature type="domain" description="Peptidase C1A papain C-terminal" evidence="6">
    <location>
        <begin position="55"/>
        <end position="218"/>
    </location>
</feature>